<reference evidence="3 4" key="1">
    <citation type="submission" date="2020-07" db="EMBL/GenBank/DDBJ databases">
        <authorList>
            <person name="Feng H."/>
        </authorList>
    </citation>
    <scope>NUCLEOTIDE SEQUENCE [LARGE SCALE GENOMIC DNA]</scope>
    <source>
        <strain evidence="4">s-11</strain>
    </source>
</reference>
<evidence type="ECO:0000313" key="3">
    <source>
        <dbReference type="EMBL" id="MBA4544448.1"/>
    </source>
</evidence>
<evidence type="ECO:0000256" key="1">
    <source>
        <dbReference type="SAM" id="SignalP"/>
    </source>
</evidence>
<keyword evidence="4" id="KW-1185">Reference proteome</keyword>
<evidence type="ECO:0000313" key="4">
    <source>
        <dbReference type="Proteomes" id="UP000530514"/>
    </source>
</evidence>
<feature type="chain" id="PRO_5030909741" description="Peptidase MA-like domain-containing protein" evidence="1">
    <location>
        <begin position="28"/>
        <end position="371"/>
    </location>
</feature>
<organism evidence="3 4">
    <name type="scientific">Thermoactinomyces daqus</name>
    <dbReference type="NCBI Taxonomy" id="1329516"/>
    <lineage>
        <taxon>Bacteria</taxon>
        <taxon>Bacillati</taxon>
        <taxon>Bacillota</taxon>
        <taxon>Bacilli</taxon>
        <taxon>Bacillales</taxon>
        <taxon>Thermoactinomycetaceae</taxon>
        <taxon>Thermoactinomyces</taxon>
    </lineage>
</organism>
<dbReference type="AlphaFoldDB" id="A0A7W1XDB3"/>
<dbReference type="Proteomes" id="UP000530514">
    <property type="component" value="Unassembled WGS sequence"/>
</dbReference>
<sequence length="371" mass="42981">MPVPVIRVLLSCLISCLLLLVPNSGRAEQSAGCHLADQNKEKEILRLLKQKEKAVNEHKWKLYVPLLNSGKPMYIQEQKRWFQDAVKVMKPGSFHIHPVCFTELSENRVKVHLEQTYRLREEFHRVSFPVLFERTRNGWKDSDLVFARLGNGMISVYYTDASLQKLARLAFSSLSKGVAAFNRKYGWTPGRVEVKLYRDPELFRESVKPSLPGWAAGWHEANQSIKFIAENVDPAWFASGMIHELTHQLISELTNDNAAYWLQEGAAMFYEAHLLPDFHWIHSVPRQFQPLSIAELEQKRLERLPSDEAGRYYLSAYLQFKNLVETYGEEKLKKVFEILKASPYLDVDSDQKVERLNRLTHDALNQVLGQR</sequence>
<accession>A0A7W1XDB3</accession>
<keyword evidence="1" id="KW-0732">Signal</keyword>
<gene>
    <name evidence="3" type="ORF">H1164_16565</name>
</gene>
<evidence type="ECO:0000259" key="2">
    <source>
        <dbReference type="Pfam" id="PF13485"/>
    </source>
</evidence>
<feature type="signal peptide" evidence="1">
    <location>
        <begin position="1"/>
        <end position="27"/>
    </location>
</feature>
<comment type="caution">
    <text evidence="3">The sequence shown here is derived from an EMBL/GenBank/DDBJ whole genome shotgun (WGS) entry which is preliminary data.</text>
</comment>
<feature type="domain" description="Peptidase MA-like" evidence="2">
    <location>
        <begin position="195"/>
        <end position="340"/>
    </location>
</feature>
<dbReference type="InterPro" id="IPR039568">
    <property type="entry name" value="Peptidase_MA-like_dom"/>
</dbReference>
<proteinExistence type="predicted"/>
<dbReference type="Pfam" id="PF13485">
    <property type="entry name" value="Peptidase_MA_2"/>
    <property type="match status" value="1"/>
</dbReference>
<dbReference type="EMBL" id="JACEIP010000040">
    <property type="protein sequence ID" value="MBA4544448.1"/>
    <property type="molecule type" value="Genomic_DNA"/>
</dbReference>
<dbReference type="RefSeq" id="WP_033102156.1">
    <property type="nucleotide sequence ID" value="NZ_JACEIP010000040.1"/>
</dbReference>
<protein>
    <recommendedName>
        <fullName evidence="2">Peptidase MA-like domain-containing protein</fullName>
    </recommendedName>
</protein>
<dbReference type="OrthoDB" id="57539at2"/>
<name>A0A7W1XDB3_9BACL</name>